<feature type="domain" description="C2H2-type" evidence="9">
    <location>
        <begin position="366"/>
        <end position="394"/>
    </location>
</feature>
<dbReference type="SUPFAM" id="SSF57667">
    <property type="entry name" value="beta-beta-alpha zinc fingers"/>
    <property type="match status" value="1"/>
</dbReference>
<evidence type="ECO:0000256" key="7">
    <source>
        <dbReference type="PROSITE-ProRule" id="PRU00042"/>
    </source>
</evidence>
<evidence type="ECO:0000256" key="5">
    <source>
        <dbReference type="ARBA" id="ARBA00022833"/>
    </source>
</evidence>
<accession>A0AAV8UN85</accession>
<dbReference type="InterPro" id="IPR050527">
    <property type="entry name" value="Snail/Krueppel_Znf"/>
</dbReference>
<comment type="subcellular location">
    <subcellularLocation>
        <location evidence="1">Nucleus</location>
    </subcellularLocation>
</comment>
<organism evidence="10 11">
    <name type="scientific">Rhodosorus marinus</name>
    <dbReference type="NCBI Taxonomy" id="101924"/>
    <lineage>
        <taxon>Eukaryota</taxon>
        <taxon>Rhodophyta</taxon>
        <taxon>Stylonematophyceae</taxon>
        <taxon>Stylonematales</taxon>
        <taxon>Stylonemataceae</taxon>
        <taxon>Rhodosorus</taxon>
    </lineage>
</organism>
<dbReference type="GO" id="GO:0000978">
    <property type="term" value="F:RNA polymerase II cis-regulatory region sequence-specific DNA binding"/>
    <property type="evidence" value="ECO:0007669"/>
    <property type="project" value="TreeGrafter"/>
</dbReference>
<dbReference type="InterPro" id="IPR013087">
    <property type="entry name" value="Znf_C2H2_type"/>
</dbReference>
<gene>
    <name evidence="10" type="ORF">NDN08_006067</name>
</gene>
<proteinExistence type="predicted"/>
<dbReference type="AlphaFoldDB" id="A0AAV8UN85"/>
<dbReference type="PANTHER" id="PTHR24388">
    <property type="entry name" value="ZINC FINGER PROTEIN"/>
    <property type="match status" value="1"/>
</dbReference>
<evidence type="ECO:0000256" key="4">
    <source>
        <dbReference type="ARBA" id="ARBA00022771"/>
    </source>
</evidence>
<feature type="domain" description="C2H2-type" evidence="9">
    <location>
        <begin position="395"/>
        <end position="423"/>
    </location>
</feature>
<dbReference type="GO" id="GO:0005634">
    <property type="term" value="C:nucleus"/>
    <property type="evidence" value="ECO:0007669"/>
    <property type="project" value="UniProtKB-SubCell"/>
</dbReference>
<dbReference type="InterPro" id="IPR036236">
    <property type="entry name" value="Znf_C2H2_sf"/>
</dbReference>
<keyword evidence="3" id="KW-0677">Repeat</keyword>
<keyword evidence="6" id="KW-0539">Nucleus</keyword>
<sequence>MQRVTDAIPVESAEWLLFWVDPLQTLSARSFDRELAVNKSLCVGSAPDPLQVVNEDFLKVLHFIDYEREDYALGRLYGAPDIGQGSFGKVVSGRFCIDCSGLMPVSHVVVQHESGIWAYMKISADDEGTIVTNAMAFHPDSKSETLLELRTCEVRDCDYCVTRNCDCECMNLVKTRVRSWVSIFKNLKLREYSCWDLFRSMCEVASVGRFSTETRVSVSGPGGDTPLPPVYMKTSVSFLGAGAEIAMLRQDYLNEVGMNRVFDNFALFMEMDEMSFLRGNLGEGNIVDVPLQEPSRGGSNGRLISSVSTSEDEETTTFRQNVSARLLTESSGSQIDSQSPDLGNRSQGRKRNSPYIKPESTSRSAFECSLCRRSFPSRYKIDRHVRAVHLRERSFKCDLCSSQYYQKSDLRKHYRLRHGKDGSVPTPTEIDV</sequence>
<dbReference type="PANTHER" id="PTHR24388:SF54">
    <property type="entry name" value="PROTEIN ESCARGOT"/>
    <property type="match status" value="1"/>
</dbReference>
<evidence type="ECO:0000313" key="10">
    <source>
        <dbReference type="EMBL" id="KAJ8902747.1"/>
    </source>
</evidence>
<keyword evidence="11" id="KW-1185">Reference proteome</keyword>
<evidence type="ECO:0000256" key="3">
    <source>
        <dbReference type="ARBA" id="ARBA00022737"/>
    </source>
</evidence>
<evidence type="ECO:0000256" key="8">
    <source>
        <dbReference type="SAM" id="MobiDB-lite"/>
    </source>
</evidence>
<dbReference type="GO" id="GO:0008270">
    <property type="term" value="F:zinc ion binding"/>
    <property type="evidence" value="ECO:0007669"/>
    <property type="project" value="UniProtKB-KW"/>
</dbReference>
<keyword evidence="5" id="KW-0862">Zinc</keyword>
<dbReference type="EMBL" id="JAMWBK010000008">
    <property type="protein sequence ID" value="KAJ8902747.1"/>
    <property type="molecule type" value="Genomic_DNA"/>
</dbReference>
<evidence type="ECO:0000256" key="1">
    <source>
        <dbReference type="ARBA" id="ARBA00004123"/>
    </source>
</evidence>
<feature type="region of interest" description="Disordered" evidence="8">
    <location>
        <begin position="288"/>
        <end position="359"/>
    </location>
</feature>
<reference evidence="10 11" key="1">
    <citation type="journal article" date="2023" name="Nat. Commun.">
        <title>Origin of minicircular mitochondrial genomes in red algae.</title>
        <authorList>
            <person name="Lee Y."/>
            <person name="Cho C.H."/>
            <person name="Lee Y.M."/>
            <person name="Park S.I."/>
            <person name="Yang J.H."/>
            <person name="West J.A."/>
            <person name="Bhattacharya D."/>
            <person name="Yoon H.S."/>
        </authorList>
    </citation>
    <scope>NUCLEOTIDE SEQUENCE [LARGE SCALE GENOMIC DNA]</scope>
    <source>
        <strain evidence="10 11">CCMP1338</strain>
        <tissue evidence="10">Whole cell</tissue>
    </source>
</reference>
<dbReference type="Proteomes" id="UP001157974">
    <property type="component" value="Unassembled WGS sequence"/>
</dbReference>
<evidence type="ECO:0000313" key="11">
    <source>
        <dbReference type="Proteomes" id="UP001157974"/>
    </source>
</evidence>
<dbReference type="PROSITE" id="PS00028">
    <property type="entry name" value="ZINC_FINGER_C2H2_1"/>
    <property type="match status" value="2"/>
</dbReference>
<feature type="compositionally biased region" description="Polar residues" evidence="8">
    <location>
        <begin position="318"/>
        <end position="346"/>
    </location>
</feature>
<dbReference type="Gene3D" id="3.30.160.60">
    <property type="entry name" value="Classic Zinc Finger"/>
    <property type="match status" value="1"/>
</dbReference>
<name>A0AAV8UN85_9RHOD</name>
<protein>
    <recommendedName>
        <fullName evidence="9">C2H2-type domain-containing protein</fullName>
    </recommendedName>
</protein>
<dbReference type="PROSITE" id="PS50157">
    <property type="entry name" value="ZINC_FINGER_C2H2_2"/>
    <property type="match status" value="2"/>
</dbReference>
<keyword evidence="4 7" id="KW-0863">Zinc-finger</keyword>
<evidence type="ECO:0000256" key="6">
    <source>
        <dbReference type="ARBA" id="ARBA00023242"/>
    </source>
</evidence>
<keyword evidence="2" id="KW-0479">Metal-binding</keyword>
<dbReference type="GO" id="GO:0000981">
    <property type="term" value="F:DNA-binding transcription factor activity, RNA polymerase II-specific"/>
    <property type="evidence" value="ECO:0007669"/>
    <property type="project" value="TreeGrafter"/>
</dbReference>
<comment type="caution">
    <text evidence="10">The sequence shown here is derived from an EMBL/GenBank/DDBJ whole genome shotgun (WGS) entry which is preliminary data.</text>
</comment>
<evidence type="ECO:0000256" key="2">
    <source>
        <dbReference type="ARBA" id="ARBA00022723"/>
    </source>
</evidence>
<dbReference type="SMART" id="SM00355">
    <property type="entry name" value="ZnF_C2H2"/>
    <property type="match status" value="2"/>
</dbReference>
<evidence type="ECO:0000259" key="9">
    <source>
        <dbReference type="PROSITE" id="PS50157"/>
    </source>
</evidence>